<reference evidence="1" key="2">
    <citation type="journal article" date="2022" name="Microbiol. Resour. Announc.">
        <title>Metagenome Sequencing to Explore Phylogenomics of Terrestrial Cyanobacteria.</title>
        <authorList>
            <person name="Ward R.D."/>
            <person name="Stajich J.E."/>
            <person name="Johansen J.R."/>
            <person name="Huntemann M."/>
            <person name="Clum A."/>
            <person name="Foster B."/>
            <person name="Foster B."/>
            <person name="Roux S."/>
            <person name="Palaniappan K."/>
            <person name="Varghese N."/>
            <person name="Mukherjee S."/>
            <person name="Reddy T.B.K."/>
            <person name="Daum C."/>
            <person name="Copeland A."/>
            <person name="Chen I.A."/>
            <person name="Ivanova N.N."/>
            <person name="Kyrpides N.C."/>
            <person name="Shapiro N."/>
            <person name="Eloe-Fadrosh E.A."/>
            <person name="Pietrasiak N."/>
        </authorList>
    </citation>
    <scope>NUCLEOTIDE SEQUENCE</scope>
    <source>
        <strain evidence="1">UHER 2000/2452</strain>
    </source>
</reference>
<sequence>MGKGVDSDTLIIHPPLYPVTHPPLYPITHPFSKFLTYRQTHAAKIPV</sequence>
<comment type="caution">
    <text evidence="1">The sequence shown here is derived from an EMBL/GenBank/DDBJ whole genome shotgun (WGS) entry which is preliminary data.</text>
</comment>
<dbReference type="AlphaFoldDB" id="A0A951QCI3"/>
<proteinExistence type="predicted"/>
<organism evidence="1 2">
    <name type="scientific">Drouetiella hepatica Uher 2000/2452</name>
    <dbReference type="NCBI Taxonomy" id="904376"/>
    <lineage>
        <taxon>Bacteria</taxon>
        <taxon>Bacillati</taxon>
        <taxon>Cyanobacteriota</taxon>
        <taxon>Cyanophyceae</taxon>
        <taxon>Oculatellales</taxon>
        <taxon>Oculatellaceae</taxon>
        <taxon>Drouetiella</taxon>
    </lineage>
</organism>
<evidence type="ECO:0000313" key="1">
    <source>
        <dbReference type="EMBL" id="MBW4659935.1"/>
    </source>
</evidence>
<gene>
    <name evidence="1" type="ORF">KME15_14775</name>
</gene>
<evidence type="ECO:0000313" key="2">
    <source>
        <dbReference type="Proteomes" id="UP000757435"/>
    </source>
</evidence>
<dbReference type="Proteomes" id="UP000757435">
    <property type="component" value="Unassembled WGS sequence"/>
</dbReference>
<reference evidence="1" key="1">
    <citation type="submission" date="2021-05" db="EMBL/GenBank/DDBJ databases">
        <authorList>
            <person name="Pietrasiak N."/>
            <person name="Ward R."/>
            <person name="Stajich J.E."/>
            <person name="Kurbessoian T."/>
        </authorList>
    </citation>
    <scope>NUCLEOTIDE SEQUENCE</scope>
    <source>
        <strain evidence="1">UHER 2000/2452</strain>
    </source>
</reference>
<accession>A0A951QCI3</accession>
<dbReference type="EMBL" id="JAHHHD010000016">
    <property type="protein sequence ID" value="MBW4659935.1"/>
    <property type="molecule type" value="Genomic_DNA"/>
</dbReference>
<name>A0A951QCI3_9CYAN</name>
<protein>
    <submittedName>
        <fullName evidence="1">Uncharacterized protein</fullName>
    </submittedName>
</protein>